<comment type="subcellular location">
    <subcellularLocation>
        <location evidence="4">Membrane</location>
        <topology evidence="4">Multi-pass membrane protein</topology>
    </subcellularLocation>
</comment>
<sequence>MDMNMDHGGDTGCKVSMLWNWNTIDACFLSSSWHIHSEGAFAATCIGVIVMVVVLEALRRVGKEYDALILRQFQRHVAAQRLAASKDKNVNATSCCGPPEPEEATPNRPQLTRSVIHAVQFGLAYIVMLLAMYFNGYIIISIIIGAGIGKFLCDWMVHKVLIDGEDGAAKVVGIEEPTVCCG</sequence>
<keyword evidence="2 4" id="KW-1133">Transmembrane helix</keyword>
<keyword evidence="4" id="KW-0187">Copper transport</keyword>
<feature type="transmembrane region" description="Helical" evidence="4">
    <location>
        <begin position="123"/>
        <end position="148"/>
    </location>
</feature>
<keyword evidence="4" id="KW-0186">Copper</keyword>
<feature type="transmembrane region" description="Helical" evidence="4">
    <location>
        <begin position="39"/>
        <end position="58"/>
    </location>
</feature>
<comment type="similarity">
    <text evidence="4">Belongs to the copper transporter (Ctr) (TC 1.A.56) family. SLC31A subfamily.</text>
</comment>
<keyword evidence="6" id="KW-1185">Reference proteome</keyword>
<dbReference type="Pfam" id="PF04145">
    <property type="entry name" value="Ctr"/>
    <property type="match status" value="1"/>
</dbReference>
<comment type="caution">
    <text evidence="5">The sequence shown here is derived from an EMBL/GenBank/DDBJ whole genome shotgun (WGS) entry which is preliminary data.</text>
</comment>
<dbReference type="PANTHER" id="PTHR12483:SF79">
    <property type="entry name" value="COPPER TRANSPORT PROTEIN"/>
    <property type="match status" value="1"/>
</dbReference>
<name>A0ABR1U6Y0_9PEZI</name>
<evidence type="ECO:0000256" key="3">
    <source>
        <dbReference type="ARBA" id="ARBA00023136"/>
    </source>
</evidence>
<reference evidence="5 6" key="1">
    <citation type="submission" date="2023-01" db="EMBL/GenBank/DDBJ databases">
        <title>Analysis of 21 Apiospora genomes using comparative genomics revels a genus with tremendous synthesis potential of carbohydrate active enzymes and secondary metabolites.</title>
        <authorList>
            <person name="Sorensen T."/>
        </authorList>
    </citation>
    <scope>NUCLEOTIDE SEQUENCE [LARGE SCALE GENOMIC DNA]</scope>
    <source>
        <strain evidence="5 6">CBS 135458</strain>
    </source>
</reference>
<evidence type="ECO:0000313" key="5">
    <source>
        <dbReference type="EMBL" id="KAK8054472.1"/>
    </source>
</evidence>
<keyword evidence="4" id="KW-0406">Ion transport</keyword>
<proteinExistence type="inferred from homology"/>
<dbReference type="RefSeq" id="XP_066713118.1">
    <property type="nucleotide sequence ID" value="XM_066860948.1"/>
</dbReference>
<dbReference type="InterPro" id="IPR007274">
    <property type="entry name" value="Cop_transporter"/>
</dbReference>
<evidence type="ECO:0000256" key="4">
    <source>
        <dbReference type="RuleBase" id="RU367022"/>
    </source>
</evidence>
<gene>
    <name evidence="5" type="ORF">PG994_009539</name>
</gene>
<dbReference type="EMBL" id="JAQQWL010000010">
    <property type="protein sequence ID" value="KAK8054472.1"/>
    <property type="molecule type" value="Genomic_DNA"/>
</dbReference>
<protein>
    <recommendedName>
        <fullName evidence="4">Copper transport protein</fullName>
    </recommendedName>
</protein>
<dbReference type="GeneID" id="92094011"/>
<evidence type="ECO:0000256" key="2">
    <source>
        <dbReference type="ARBA" id="ARBA00022989"/>
    </source>
</evidence>
<dbReference type="Proteomes" id="UP001480595">
    <property type="component" value="Unassembled WGS sequence"/>
</dbReference>
<keyword evidence="4" id="KW-0813">Transport</keyword>
<evidence type="ECO:0000313" key="6">
    <source>
        <dbReference type="Proteomes" id="UP001480595"/>
    </source>
</evidence>
<accession>A0ABR1U6Y0</accession>
<keyword evidence="3 4" id="KW-0472">Membrane</keyword>
<organism evidence="5 6">
    <name type="scientific">Apiospora phragmitis</name>
    <dbReference type="NCBI Taxonomy" id="2905665"/>
    <lineage>
        <taxon>Eukaryota</taxon>
        <taxon>Fungi</taxon>
        <taxon>Dikarya</taxon>
        <taxon>Ascomycota</taxon>
        <taxon>Pezizomycotina</taxon>
        <taxon>Sordariomycetes</taxon>
        <taxon>Xylariomycetidae</taxon>
        <taxon>Amphisphaeriales</taxon>
        <taxon>Apiosporaceae</taxon>
        <taxon>Apiospora</taxon>
    </lineage>
</organism>
<dbReference type="PANTHER" id="PTHR12483">
    <property type="entry name" value="SOLUTE CARRIER FAMILY 31 COPPER TRANSPORTERS"/>
    <property type="match status" value="1"/>
</dbReference>
<keyword evidence="1 4" id="KW-0812">Transmembrane</keyword>
<evidence type="ECO:0000256" key="1">
    <source>
        <dbReference type="ARBA" id="ARBA00022692"/>
    </source>
</evidence>